<feature type="region of interest" description="Disordered" evidence="1">
    <location>
        <begin position="1"/>
        <end position="62"/>
    </location>
</feature>
<feature type="region of interest" description="Disordered" evidence="1">
    <location>
        <begin position="75"/>
        <end position="95"/>
    </location>
</feature>
<evidence type="ECO:0000256" key="1">
    <source>
        <dbReference type="SAM" id="MobiDB-lite"/>
    </source>
</evidence>
<proteinExistence type="predicted"/>
<evidence type="ECO:0000313" key="5">
    <source>
        <dbReference type="Proteomes" id="UP001472866"/>
    </source>
</evidence>
<dbReference type="InterPro" id="IPR003695">
    <property type="entry name" value="Ppx_GppA_N"/>
</dbReference>
<sequence>MSVLFHHQARPRRLAPRQPRGQSPAASRPSASSSRGRLGTSRCFNPSQAETPISLDEAPRLRKWKTDVPQSKYLRDLAGPAGSGSAQEASNDDGKPLTLCAVDMGTNSFHMVIVKADAGGNVVVVEQMKEEVRILGGAGSFNVILEDKEAEAISVLKRIQNIAVSKACDAVRLVGTSAVREARNGNAFLRHVQEETGLQVEVISGQEEARLVYLGAMQAVPIRDKDVLVVDIGGGSTEILYGQRGKPAFAISLQLGHLRLFEQCIGPLAEDGHIPAERIQECRSTVQLVLNETGIKEDLEGLVGGRMSEHIDVAVGCSGTIERVGAMVSAMNAGREGGLLDVSAEAAGLAEPRSKVLYTVYDNLEEGKFTRQGLADLVGALSSCKTRKERSSLPGMNLKRVDLIVTGALILEGIMDYLQLDSMTVSPFALREGIIFDTLTKTIEGFEPTPCIRRDSVMHLATRFDTENRLRSAEHSARLAKQLLGSLRKGPKPPRALEILDERHEFLLEAAILLHSVGIFVNHAKHHKHAYYIIKNSDVLLGFTPMEVEILALLALYHRKKYPSPKKTMMSGLPKEVQDRVMLMTAILRVCVALDRRNTAAAVESIQVLQDEEGETCVLVACPGADCDGAINDISFELWAVRQELPFLKKILKRAFSVVEGDVHPGEAKDSYVSS</sequence>
<dbReference type="Proteomes" id="UP001472866">
    <property type="component" value="Chromosome 07"/>
</dbReference>
<dbReference type="PANTHER" id="PTHR30005">
    <property type="entry name" value="EXOPOLYPHOSPHATASE"/>
    <property type="match status" value="1"/>
</dbReference>
<evidence type="ECO:0000259" key="2">
    <source>
        <dbReference type="Pfam" id="PF02541"/>
    </source>
</evidence>
<feature type="domain" description="Ppx/GppA phosphatase C-terminal" evidence="3">
    <location>
        <begin position="452"/>
        <end position="608"/>
    </location>
</feature>
<feature type="domain" description="Ppx/GppA phosphatase N-terminal" evidence="2">
    <location>
        <begin position="112"/>
        <end position="441"/>
    </location>
</feature>
<dbReference type="PANTHER" id="PTHR30005:SF0">
    <property type="entry name" value="RETROGRADE REGULATION PROTEIN 2"/>
    <property type="match status" value="1"/>
</dbReference>
<accession>A0AAX4PC06</accession>
<dbReference type="GO" id="GO:0016462">
    <property type="term" value="F:pyrophosphatase activity"/>
    <property type="evidence" value="ECO:0007669"/>
    <property type="project" value="TreeGrafter"/>
</dbReference>
<dbReference type="Gene3D" id="1.10.3210.10">
    <property type="entry name" value="Hypothetical protein af1432"/>
    <property type="match status" value="1"/>
</dbReference>
<organism evidence="4 5">
    <name type="scientific">Chloropicon roscoffensis</name>
    <dbReference type="NCBI Taxonomy" id="1461544"/>
    <lineage>
        <taxon>Eukaryota</taxon>
        <taxon>Viridiplantae</taxon>
        <taxon>Chlorophyta</taxon>
        <taxon>Chloropicophyceae</taxon>
        <taxon>Chloropicales</taxon>
        <taxon>Chloropicaceae</taxon>
        <taxon>Chloropicon</taxon>
    </lineage>
</organism>
<dbReference type="InterPro" id="IPR043129">
    <property type="entry name" value="ATPase_NBD"/>
</dbReference>
<dbReference type="AlphaFoldDB" id="A0AAX4PC06"/>
<dbReference type="Pfam" id="PF21447">
    <property type="entry name" value="Ppx-GppA_III"/>
    <property type="match status" value="1"/>
</dbReference>
<protein>
    <submittedName>
        <fullName evidence="4">Exopolyphosphatase</fullName>
    </submittedName>
</protein>
<dbReference type="InterPro" id="IPR050273">
    <property type="entry name" value="GppA/Ppx_hydrolase"/>
</dbReference>
<gene>
    <name evidence="4" type="ORF">HKI87_07g48070</name>
</gene>
<dbReference type="Gene3D" id="3.30.420.150">
    <property type="entry name" value="Exopolyphosphatase. Domain 2"/>
    <property type="match status" value="1"/>
</dbReference>
<dbReference type="EMBL" id="CP151507">
    <property type="protein sequence ID" value="WZN63259.1"/>
    <property type="molecule type" value="Genomic_DNA"/>
</dbReference>
<dbReference type="SUPFAM" id="SSF109604">
    <property type="entry name" value="HD-domain/PDEase-like"/>
    <property type="match status" value="1"/>
</dbReference>
<dbReference type="Pfam" id="PF02541">
    <property type="entry name" value="Ppx-GppA"/>
    <property type="match status" value="1"/>
</dbReference>
<name>A0AAX4PC06_9CHLO</name>
<feature type="compositionally biased region" description="Low complexity" evidence="1">
    <location>
        <begin position="16"/>
        <end position="39"/>
    </location>
</feature>
<dbReference type="InterPro" id="IPR048950">
    <property type="entry name" value="Ppx_GppA_C"/>
</dbReference>
<feature type="compositionally biased region" description="Polar residues" evidence="1">
    <location>
        <begin position="42"/>
        <end position="51"/>
    </location>
</feature>
<evidence type="ECO:0000259" key="3">
    <source>
        <dbReference type="Pfam" id="PF21447"/>
    </source>
</evidence>
<dbReference type="SUPFAM" id="SSF53067">
    <property type="entry name" value="Actin-like ATPase domain"/>
    <property type="match status" value="2"/>
</dbReference>
<reference evidence="4 5" key="1">
    <citation type="submission" date="2024-03" db="EMBL/GenBank/DDBJ databases">
        <title>Complete genome sequence of the green alga Chloropicon roscoffensis RCC1871.</title>
        <authorList>
            <person name="Lemieux C."/>
            <person name="Pombert J.-F."/>
            <person name="Otis C."/>
            <person name="Turmel M."/>
        </authorList>
    </citation>
    <scope>NUCLEOTIDE SEQUENCE [LARGE SCALE GENOMIC DNA]</scope>
    <source>
        <strain evidence="4 5">RCC1871</strain>
    </source>
</reference>
<dbReference type="CDD" id="cd24006">
    <property type="entry name" value="ASKHA_NBD_PPX_GppA"/>
    <property type="match status" value="1"/>
</dbReference>
<dbReference type="Gene3D" id="3.30.420.40">
    <property type="match status" value="1"/>
</dbReference>
<evidence type="ECO:0000313" key="4">
    <source>
        <dbReference type="EMBL" id="WZN63259.1"/>
    </source>
</evidence>
<keyword evidence="5" id="KW-1185">Reference proteome</keyword>